<comment type="similarity">
    <text evidence="2">In the C-terminal section; belongs to the trehalose phosphatase family.</text>
</comment>
<sequence length="952" mass="108430">MVHCTAVHFRCRGRLDFGHRLTVVGDHSALGNWDTAAAHELRQSSTVEDVWNSSAPAHLPLKERREYRYAVVNISGEFVRWLQDAARTVEPTGLEMIVEDDDGYYRDQCAASCDPSSAQPSTRMRISRSGDNLCDGSLEAFQMLDNIVVDPRHVVYFVTSRLPIQVYRTAEGGFAIRESNTPLTTTLWEARDRYRNKMRFIGACTIYQESDEARQGSAETTSDSSLEGTFTAAEKEELRALLLQHDCIPVFVPRAELTNSLRFCKDHIWNLFYNIGLWNINEQNEFNWDLWNAYVSVNREYAAVAAANASESDFFWVHDYKLLMVPHFITRRMRRANIGVFMHAMFPPCNLFLCLAVRETILRSILCADLIGFQFFDYARYFITCCKRLLGLDHTSKLGGMLGIEYNGREVMILLSHSHIQPDLLARRLAEDRGVPALVEEFRRQWPDRFVVASLDRDVRLSGLFLKLKAFRKYLEQYPEARGRVLLVQYLCATDTLWAARQDVVGKLTSIVAAINADFGQTHVLLEFDVSLERKYALFTAAHCFLDTCIRGGVNMRALEYIYCRQGQPACAILSEFVGFSKMLISAIRVNPWHIESVVEALDTAMTSNPRDRVEACRLDFEYIMSNDTVSWVDNFVRELFCARKSQDMVHLTWGFGKTYRTYSLSSTFQRLETEHLLQQYKAARRRLIFLDCEGTLSPRNWGFPPRSTKDRQELVRTQCAPIAANLASLRALAADPANVVVAISVRSRECMERFWFPDQPDLGVCAGYGFRYRIPALTGDEWGCMLETVEEEWKAPVLQVMQQYARRTPGSYVENMDVMVVFQYHHSDPEFGASQSAELYHVLKDIMVPYPVEVHWTTWNVKVGLKGVSKGAALLSVAKSYSAAHGDFDFVLCVGDSRSDEEMFKALDTLKQRVHGGGYISVTVGMKPSKAMYYVNDHTEVAELLGAIASH</sequence>
<dbReference type="SUPFAM" id="SSF53756">
    <property type="entry name" value="UDP-Glycosyltransferase/glycogen phosphorylase"/>
    <property type="match status" value="1"/>
</dbReference>
<dbReference type="Pfam" id="PF00982">
    <property type="entry name" value="Glyco_transf_20"/>
    <property type="match status" value="1"/>
</dbReference>
<dbReference type="InterPro" id="IPR013783">
    <property type="entry name" value="Ig-like_fold"/>
</dbReference>
<proteinExistence type="inferred from homology"/>
<evidence type="ECO:0000259" key="3">
    <source>
        <dbReference type="SMART" id="SM01065"/>
    </source>
</evidence>
<comment type="caution">
    <text evidence="4">The sequence shown here is derived from an EMBL/GenBank/DDBJ whole genome shotgun (WGS) entry which is preliminary data.</text>
</comment>
<evidence type="ECO:0000256" key="1">
    <source>
        <dbReference type="ARBA" id="ARBA00005409"/>
    </source>
</evidence>
<dbReference type="Proteomes" id="UP001497744">
    <property type="component" value="Unassembled WGS sequence"/>
</dbReference>
<dbReference type="Gene3D" id="2.60.40.10">
    <property type="entry name" value="Immunoglobulins"/>
    <property type="match status" value="1"/>
</dbReference>
<feature type="domain" description="CBM20" evidence="3">
    <location>
        <begin position="4"/>
        <end position="100"/>
    </location>
</feature>
<evidence type="ECO:0000313" key="5">
    <source>
        <dbReference type="Proteomes" id="UP001497744"/>
    </source>
</evidence>
<dbReference type="RefSeq" id="XP_067717012.1">
    <property type="nucleotide sequence ID" value="XM_067860911.1"/>
</dbReference>
<dbReference type="InterPro" id="IPR002044">
    <property type="entry name" value="CBM20"/>
</dbReference>
<dbReference type="Pfam" id="PF00686">
    <property type="entry name" value="CBM_20"/>
    <property type="match status" value="1"/>
</dbReference>
<dbReference type="NCBIfam" id="TIGR00685">
    <property type="entry name" value="T6PP"/>
    <property type="match status" value="1"/>
</dbReference>
<dbReference type="SUPFAM" id="SSF49452">
    <property type="entry name" value="Starch-binding domain-like"/>
    <property type="match status" value="1"/>
</dbReference>
<dbReference type="InterPro" id="IPR036412">
    <property type="entry name" value="HAD-like_sf"/>
</dbReference>
<dbReference type="Pfam" id="PF02358">
    <property type="entry name" value="Trehalose_PPase"/>
    <property type="match status" value="1"/>
</dbReference>
<reference evidence="4 5" key="1">
    <citation type="submission" date="2021-06" db="EMBL/GenBank/DDBJ databases">
        <title>Genome sequence of Babesia caballi.</title>
        <authorList>
            <person name="Yamagishi J."/>
            <person name="Kidaka T."/>
            <person name="Ochi A."/>
        </authorList>
    </citation>
    <scope>NUCLEOTIDE SEQUENCE [LARGE SCALE GENOMIC DNA]</scope>
    <source>
        <strain evidence="4">USDA-D6B2</strain>
    </source>
</reference>
<dbReference type="GeneID" id="94196424"/>
<name>A0AAV4LY42_BABCB</name>
<dbReference type="CDD" id="cd03788">
    <property type="entry name" value="GT20_TPS"/>
    <property type="match status" value="1"/>
</dbReference>
<evidence type="ECO:0000313" key="4">
    <source>
        <dbReference type="EMBL" id="GIX64943.1"/>
    </source>
</evidence>
<dbReference type="InterPro" id="IPR023214">
    <property type="entry name" value="HAD_sf"/>
</dbReference>
<dbReference type="GO" id="GO:0004805">
    <property type="term" value="F:trehalose-phosphatase activity"/>
    <property type="evidence" value="ECO:0007669"/>
    <property type="project" value="TreeGrafter"/>
</dbReference>
<dbReference type="CDD" id="cd05467">
    <property type="entry name" value="CBM20"/>
    <property type="match status" value="1"/>
</dbReference>
<accession>A0AAV4LY42</accession>
<evidence type="ECO:0000256" key="2">
    <source>
        <dbReference type="ARBA" id="ARBA00006330"/>
    </source>
</evidence>
<dbReference type="InterPro" id="IPR001830">
    <property type="entry name" value="Glyco_trans_20"/>
</dbReference>
<dbReference type="GO" id="GO:0005992">
    <property type="term" value="P:trehalose biosynthetic process"/>
    <property type="evidence" value="ECO:0007669"/>
    <property type="project" value="InterPro"/>
</dbReference>
<dbReference type="EMBL" id="BPLF01000004">
    <property type="protein sequence ID" value="GIX64943.1"/>
    <property type="molecule type" value="Genomic_DNA"/>
</dbReference>
<dbReference type="Gene3D" id="3.40.50.1000">
    <property type="entry name" value="HAD superfamily/HAD-like"/>
    <property type="match status" value="1"/>
</dbReference>
<dbReference type="SMART" id="SM01065">
    <property type="entry name" value="CBM_2"/>
    <property type="match status" value="1"/>
</dbReference>
<dbReference type="Gene3D" id="3.40.50.2000">
    <property type="entry name" value="Glycogen Phosphorylase B"/>
    <property type="match status" value="2"/>
</dbReference>
<dbReference type="PANTHER" id="PTHR10788:SF94">
    <property type="entry name" value="ALPHA,ALPHA-TREHALOSE-PHOSPHATE SYNTHASE [UDP-FORMING] 5"/>
    <property type="match status" value="1"/>
</dbReference>
<keyword evidence="5" id="KW-1185">Reference proteome</keyword>
<dbReference type="SUPFAM" id="SSF56784">
    <property type="entry name" value="HAD-like"/>
    <property type="match status" value="1"/>
</dbReference>
<dbReference type="InterPro" id="IPR003337">
    <property type="entry name" value="Trehalose_PPase"/>
</dbReference>
<protein>
    <submittedName>
        <fullName evidence="4">Trehalose-6-phosphate synthase</fullName>
    </submittedName>
</protein>
<gene>
    <name evidence="4" type="ORF">BcabD6B2_43780</name>
</gene>
<comment type="similarity">
    <text evidence="1">In the N-terminal section; belongs to the glycosyltransferase 20 family.</text>
</comment>
<dbReference type="AlphaFoldDB" id="A0AAV4LY42"/>
<dbReference type="Gene3D" id="3.30.70.1020">
    <property type="entry name" value="Trehalose-6-phosphate phosphatase related protein, domain 2"/>
    <property type="match status" value="1"/>
</dbReference>
<organism evidence="4 5">
    <name type="scientific">Babesia caballi</name>
    <dbReference type="NCBI Taxonomy" id="5871"/>
    <lineage>
        <taxon>Eukaryota</taxon>
        <taxon>Sar</taxon>
        <taxon>Alveolata</taxon>
        <taxon>Apicomplexa</taxon>
        <taxon>Aconoidasida</taxon>
        <taxon>Piroplasmida</taxon>
        <taxon>Babesiidae</taxon>
        <taxon>Babesia</taxon>
    </lineage>
</organism>
<dbReference type="InterPro" id="IPR013784">
    <property type="entry name" value="Carb-bd-like_fold"/>
</dbReference>
<dbReference type="PANTHER" id="PTHR10788">
    <property type="entry name" value="TREHALOSE-6-PHOSPHATE SYNTHASE"/>
    <property type="match status" value="1"/>
</dbReference>
<dbReference type="GO" id="GO:0005829">
    <property type="term" value="C:cytosol"/>
    <property type="evidence" value="ECO:0007669"/>
    <property type="project" value="TreeGrafter"/>
</dbReference>
<dbReference type="GO" id="GO:2001070">
    <property type="term" value="F:starch binding"/>
    <property type="evidence" value="ECO:0007669"/>
    <property type="project" value="InterPro"/>
</dbReference>
<dbReference type="FunFam" id="3.40.50.1000:FF:000052">
    <property type="entry name" value="Alpha,alpha-trehalose-phosphate synthase [UDP-forming] 6"/>
    <property type="match status" value="1"/>
</dbReference>